<sequence>MQTFHRLPTRLRPWWLLLFLSAPALAEKPLTLERAVSLALERSPTLVTSETEAALARAQAQGASLLFQSNPELEVAAGPRVREGGNSLDLGLGVSQQFEIFGQRGARRAVAEALVVGSEARLQARRIELAAEVREAFGRALATEQDVQITEEARRLAEEALRAAEQRLEAGATSRIEVNAARVELGRARREYAAVTQRRAVALGALRLLIGLEAAEELTLEGSLSADASPPVEVEALAEQALAGRADVRAARAELEAAQAERALAAREALPSPRLGVAYSREEGAQIIQGTLGIALPLFQRNQAARGISAVRVAQAERSLQALERAVRLEVRLSAERLRGAQVAVAAGSGDVLAAQEENLALINEAYRAGKVDFFELLIIRRESLDARRASIEALEELNAAQAQLKRVVGSIQ</sequence>
<dbReference type="RefSeq" id="WP_321548592.1">
    <property type="nucleotide sequence ID" value="NZ_JAXIVS010000009.1"/>
</dbReference>
<keyword evidence="4" id="KW-1185">Reference proteome</keyword>
<gene>
    <name evidence="3" type="ORF">SYV04_25995</name>
</gene>
<proteinExistence type="inferred from homology"/>
<dbReference type="SUPFAM" id="SSF56954">
    <property type="entry name" value="Outer membrane efflux proteins (OEP)"/>
    <property type="match status" value="1"/>
</dbReference>
<comment type="caution">
    <text evidence="3">The sequence shown here is derived from an EMBL/GenBank/DDBJ whole genome shotgun (WGS) entry which is preliminary data.</text>
</comment>
<protein>
    <submittedName>
        <fullName evidence="3">TolC family protein</fullName>
    </submittedName>
</protein>
<dbReference type="Gene3D" id="1.20.1600.10">
    <property type="entry name" value="Outer membrane efflux proteins (OEP)"/>
    <property type="match status" value="1"/>
</dbReference>
<evidence type="ECO:0000313" key="3">
    <source>
        <dbReference type="EMBL" id="MDY7229872.1"/>
    </source>
</evidence>
<accession>A0ABU5HAR0</accession>
<evidence type="ECO:0000256" key="2">
    <source>
        <dbReference type="SAM" id="SignalP"/>
    </source>
</evidence>
<dbReference type="InterPro" id="IPR003423">
    <property type="entry name" value="OMP_efflux"/>
</dbReference>
<dbReference type="Pfam" id="PF02321">
    <property type="entry name" value="OEP"/>
    <property type="match status" value="2"/>
</dbReference>
<organism evidence="3 4">
    <name type="scientific">Hyalangium rubrum</name>
    <dbReference type="NCBI Taxonomy" id="3103134"/>
    <lineage>
        <taxon>Bacteria</taxon>
        <taxon>Pseudomonadati</taxon>
        <taxon>Myxococcota</taxon>
        <taxon>Myxococcia</taxon>
        <taxon>Myxococcales</taxon>
        <taxon>Cystobacterineae</taxon>
        <taxon>Archangiaceae</taxon>
        <taxon>Hyalangium</taxon>
    </lineage>
</organism>
<dbReference type="PANTHER" id="PTHR30203">
    <property type="entry name" value="OUTER MEMBRANE CATION EFFLUX PROTEIN"/>
    <property type="match status" value="1"/>
</dbReference>
<dbReference type="EMBL" id="JAXIVS010000009">
    <property type="protein sequence ID" value="MDY7229872.1"/>
    <property type="molecule type" value="Genomic_DNA"/>
</dbReference>
<comment type="similarity">
    <text evidence="1">Belongs to the outer membrane factor (OMF) (TC 1.B.17) family.</text>
</comment>
<dbReference type="PANTHER" id="PTHR30203:SF24">
    <property type="entry name" value="BLR4935 PROTEIN"/>
    <property type="match status" value="1"/>
</dbReference>
<reference evidence="3 4" key="1">
    <citation type="submission" date="2023-12" db="EMBL/GenBank/DDBJ databases">
        <title>the genome sequence of Hyalangium sp. s54d21.</title>
        <authorList>
            <person name="Zhang X."/>
        </authorList>
    </citation>
    <scope>NUCLEOTIDE SEQUENCE [LARGE SCALE GENOMIC DNA]</scope>
    <source>
        <strain evidence="4">s54d21</strain>
    </source>
</reference>
<dbReference type="Proteomes" id="UP001291309">
    <property type="component" value="Unassembled WGS sequence"/>
</dbReference>
<keyword evidence="2" id="KW-0732">Signal</keyword>
<feature type="chain" id="PRO_5045451343" evidence="2">
    <location>
        <begin position="27"/>
        <end position="413"/>
    </location>
</feature>
<dbReference type="InterPro" id="IPR010131">
    <property type="entry name" value="MdtP/NodT-like"/>
</dbReference>
<evidence type="ECO:0000313" key="4">
    <source>
        <dbReference type="Proteomes" id="UP001291309"/>
    </source>
</evidence>
<evidence type="ECO:0000256" key="1">
    <source>
        <dbReference type="ARBA" id="ARBA00007613"/>
    </source>
</evidence>
<feature type="signal peptide" evidence="2">
    <location>
        <begin position="1"/>
        <end position="26"/>
    </location>
</feature>
<name>A0ABU5HAR0_9BACT</name>